<evidence type="ECO:0000256" key="3">
    <source>
        <dbReference type="ARBA" id="ARBA00022448"/>
    </source>
</evidence>
<dbReference type="EMBL" id="JAWIIV010000022">
    <property type="protein sequence ID" value="MEC4721798.1"/>
    <property type="molecule type" value="Genomic_DNA"/>
</dbReference>
<dbReference type="InterPro" id="IPR006260">
    <property type="entry name" value="TonB/TolA_C"/>
</dbReference>
<evidence type="ECO:0000256" key="2">
    <source>
        <dbReference type="ARBA" id="ARBA00006555"/>
    </source>
</evidence>
<dbReference type="PANTHER" id="PTHR33446">
    <property type="entry name" value="PROTEIN TONB-RELATED"/>
    <property type="match status" value="1"/>
</dbReference>
<evidence type="ECO:0000256" key="6">
    <source>
        <dbReference type="ARBA" id="ARBA00022692"/>
    </source>
</evidence>
<keyword evidence="3" id="KW-0813">Transport</keyword>
<evidence type="ECO:0000256" key="1">
    <source>
        <dbReference type="ARBA" id="ARBA00004383"/>
    </source>
</evidence>
<evidence type="ECO:0000256" key="4">
    <source>
        <dbReference type="ARBA" id="ARBA00022475"/>
    </source>
</evidence>
<gene>
    <name evidence="12" type="ORF">RY831_21755</name>
</gene>
<keyword evidence="4" id="KW-1003">Cell membrane</keyword>
<dbReference type="SUPFAM" id="SSF74653">
    <property type="entry name" value="TolA/TonB C-terminal domain"/>
    <property type="match status" value="1"/>
</dbReference>
<feature type="region of interest" description="Disordered" evidence="10">
    <location>
        <begin position="56"/>
        <end position="151"/>
    </location>
</feature>
<evidence type="ECO:0000256" key="9">
    <source>
        <dbReference type="ARBA" id="ARBA00023136"/>
    </source>
</evidence>
<proteinExistence type="inferred from homology"/>
<keyword evidence="13" id="KW-1185">Reference proteome</keyword>
<evidence type="ECO:0000256" key="5">
    <source>
        <dbReference type="ARBA" id="ARBA00022519"/>
    </source>
</evidence>
<dbReference type="PANTHER" id="PTHR33446:SF2">
    <property type="entry name" value="PROTEIN TONB"/>
    <property type="match status" value="1"/>
</dbReference>
<feature type="compositionally biased region" description="Pro residues" evidence="10">
    <location>
        <begin position="61"/>
        <end position="71"/>
    </location>
</feature>
<dbReference type="PROSITE" id="PS52015">
    <property type="entry name" value="TONB_CTD"/>
    <property type="match status" value="1"/>
</dbReference>
<dbReference type="Gene3D" id="3.30.1150.10">
    <property type="match status" value="1"/>
</dbReference>
<dbReference type="RefSeq" id="WP_326508485.1">
    <property type="nucleotide sequence ID" value="NZ_JAWIIV010000022.1"/>
</dbReference>
<name>A0ABU6JE46_9BURK</name>
<dbReference type="InterPro" id="IPR037682">
    <property type="entry name" value="TonB_C"/>
</dbReference>
<comment type="subcellular location">
    <subcellularLocation>
        <location evidence="1">Cell inner membrane</location>
        <topology evidence="1">Single-pass membrane protein</topology>
        <orientation evidence="1">Periplasmic side</orientation>
    </subcellularLocation>
</comment>
<dbReference type="Proteomes" id="UP001352263">
    <property type="component" value="Unassembled WGS sequence"/>
</dbReference>
<keyword evidence="5" id="KW-0997">Cell inner membrane</keyword>
<keyword evidence="7" id="KW-0653">Protein transport</keyword>
<evidence type="ECO:0000313" key="12">
    <source>
        <dbReference type="EMBL" id="MEC4721798.1"/>
    </source>
</evidence>
<evidence type="ECO:0000313" key="13">
    <source>
        <dbReference type="Proteomes" id="UP001352263"/>
    </source>
</evidence>
<dbReference type="PRINTS" id="PR01217">
    <property type="entry name" value="PRICHEXTENSN"/>
</dbReference>
<feature type="compositionally biased region" description="Pro residues" evidence="10">
    <location>
        <begin position="113"/>
        <end position="147"/>
    </location>
</feature>
<evidence type="ECO:0000259" key="11">
    <source>
        <dbReference type="PROSITE" id="PS52015"/>
    </source>
</evidence>
<comment type="caution">
    <text evidence="12">The sequence shown here is derived from an EMBL/GenBank/DDBJ whole genome shotgun (WGS) entry which is preliminary data.</text>
</comment>
<keyword evidence="6" id="KW-0812">Transmembrane</keyword>
<dbReference type="Pfam" id="PF03544">
    <property type="entry name" value="TonB_C"/>
    <property type="match status" value="1"/>
</dbReference>
<evidence type="ECO:0000256" key="8">
    <source>
        <dbReference type="ARBA" id="ARBA00022989"/>
    </source>
</evidence>
<feature type="domain" description="TonB C-terminal" evidence="11">
    <location>
        <begin position="147"/>
        <end position="237"/>
    </location>
</feature>
<evidence type="ECO:0000256" key="7">
    <source>
        <dbReference type="ARBA" id="ARBA00022927"/>
    </source>
</evidence>
<protein>
    <submittedName>
        <fullName evidence="12">Energy transducer TonB</fullName>
    </submittedName>
</protein>
<dbReference type="NCBIfam" id="TIGR01352">
    <property type="entry name" value="tonB_Cterm"/>
    <property type="match status" value="1"/>
</dbReference>
<keyword evidence="9" id="KW-0472">Membrane</keyword>
<dbReference type="InterPro" id="IPR051045">
    <property type="entry name" value="TonB-dependent_transducer"/>
</dbReference>
<organism evidence="12 13">
    <name type="scientific">Noviherbaspirillum album</name>
    <dbReference type="NCBI Taxonomy" id="3080276"/>
    <lineage>
        <taxon>Bacteria</taxon>
        <taxon>Pseudomonadati</taxon>
        <taxon>Pseudomonadota</taxon>
        <taxon>Betaproteobacteria</taxon>
        <taxon>Burkholderiales</taxon>
        <taxon>Oxalobacteraceae</taxon>
        <taxon>Noviherbaspirillum</taxon>
    </lineage>
</organism>
<comment type="similarity">
    <text evidence="2">Belongs to the TonB family.</text>
</comment>
<keyword evidence="8" id="KW-1133">Transmembrane helix</keyword>
<evidence type="ECO:0000256" key="10">
    <source>
        <dbReference type="SAM" id="MobiDB-lite"/>
    </source>
</evidence>
<reference evidence="12 13" key="1">
    <citation type="submission" date="2023-10" db="EMBL/GenBank/DDBJ databases">
        <title>Noviherbaspirillum sp. CPCC 100848 genome assembly.</title>
        <authorList>
            <person name="Li X.Y."/>
            <person name="Fang X.M."/>
        </authorList>
    </citation>
    <scope>NUCLEOTIDE SEQUENCE [LARGE SCALE GENOMIC DNA]</scope>
    <source>
        <strain evidence="12 13">CPCC 100848</strain>
    </source>
</reference>
<accession>A0ABU6JE46</accession>
<sequence length="237" mass="25332">MTQFFNEKSGAFALITVSHIAALWLLMNGLNKPASTPPAPLPAVMVEMLPAVQPVKQEVPQPKPPEPVPQPKPKETPKPQPKKAVAKPQPKKETPRTTTSEKALTAPKQETPPVQPTPAAPPETSAPPSPPTPPAPPAPPAPPPVTPPRFNAAYLNNPAPVYPPILRRAGEEGRVVLRVLVTAEGTAGEVQVLRPSSSALFDEAALSAVRKWRFVPAKRGDTAIAEWVQVPIDFKLN</sequence>